<protein>
    <submittedName>
        <fullName evidence="2">Uncharacterized protein</fullName>
    </submittedName>
</protein>
<organism evidence="2">
    <name type="scientific">Serratia marcescens</name>
    <dbReference type="NCBI Taxonomy" id="615"/>
    <lineage>
        <taxon>Bacteria</taxon>
        <taxon>Pseudomonadati</taxon>
        <taxon>Pseudomonadota</taxon>
        <taxon>Gammaproteobacteria</taxon>
        <taxon>Enterobacterales</taxon>
        <taxon>Yersiniaceae</taxon>
        <taxon>Serratia</taxon>
    </lineage>
</organism>
<proteinExistence type="predicted"/>
<comment type="caution">
    <text evidence="2">The sequence shown here is derived from an EMBL/GenBank/DDBJ whole genome shotgun (WGS) entry which is preliminary data.</text>
</comment>
<reference evidence="2" key="1">
    <citation type="submission" date="2021-03" db="EMBL/GenBank/DDBJ databases">
        <title>Molecular epidemiology and mechanisms of colistin and carbapenem resistance in Enterobacteriaceae from clinical isolates, the environment and porcine samples in Pretoria, South Africa.</title>
        <authorList>
            <person name="Bogoshi D."/>
            <person name="Mbelle N.M."/>
            <person name="Naidoo V."/>
            <person name="Osei Sekyere J."/>
        </authorList>
    </citation>
    <scope>NUCLEOTIDE SEQUENCE</scope>
    <source>
        <strain evidence="2">C080</strain>
    </source>
</reference>
<evidence type="ECO:0000256" key="1">
    <source>
        <dbReference type="SAM" id="MobiDB-lite"/>
    </source>
</evidence>
<sequence>MVEMSNLKEQQRQGNANRKLAARAGIAVPHGTVRHLGMNFNHSQDSKANTDT</sequence>
<dbReference type="AlphaFoldDB" id="A0A939NLR6"/>
<accession>A0A939NLR6</accession>
<gene>
    <name evidence="2" type="ORF">J4732_08065</name>
</gene>
<name>A0A939NLR6_SERMA</name>
<evidence type="ECO:0000313" key="2">
    <source>
        <dbReference type="EMBL" id="MBO2006770.1"/>
    </source>
</evidence>
<feature type="region of interest" description="Disordered" evidence="1">
    <location>
        <begin position="1"/>
        <end position="22"/>
    </location>
</feature>
<dbReference type="EMBL" id="JAGETR010000044">
    <property type="protein sequence ID" value="MBO2006770.1"/>
    <property type="molecule type" value="Genomic_DNA"/>
</dbReference>